<evidence type="ECO:0000313" key="1">
    <source>
        <dbReference type="EMBL" id="CAD7579932.1"/>
    </source>
</evidence>
<gene>
    <name evidence="1" type="ORF">TCMB3V08_LOCUS12465</name>
</gene>
<accession>A0A7R9JJ16</accession>
<organism evidence="1">
    <name type="scientific">Timema californicum</name>
    <name type="common">California timema</name>
    <name type="synonym">Walking stick</name>
    <dbReference type="NCBI Taxonomy" id="61474"/>
    <lineage>
        <taxon>Eukaryota</taxon>
        <taxon>Metazoa</taxon>
        <taxon>Ecdysozoa</taxon>
        <taxon>Arthropoda</taxon>
        <taxon>Hexapoda</taxon>
        <taxon>Insecta</taxon>
        <taxon>Pterygota</taxon>
        <taxon>Neoptera</taxon>
        <taxon>Polyneoptera</taxon>
        <taxon>Phasmatodea</taxon>
        <taxon>Timematodea</taxon>
        <taxon>Timematoidea</taxon>
        <taxon>Timematidae</taxon>
        <taxon>Timema</taxon>
    </lineage>
</organism>
<proteinExistence type="predicted"/>
<dbReference type="EMBL" id="OE195085">
    <property type="protein sequence ID" value="CAD7579932.1"/>
    <property type="molecule type" value="Genomic_DNA"/>
</dbReference>
<reference evidence="1" key="1">
    <citation type="submission" date="2020-11" db="EMBL/GenBank/DDBJ databases">
        <authorList>
            <person name="Tran Van P."/>
        </authorList>
    </citation>
    <scope>NUCLEOTIDE SEQUENCE</scope>
</reference>
<sequence>MPLCLPKLYPS</sequence>
<name>A0A7R9JJ16_TIMCA</name>
<protein>
    <submittedName>
        <fullName evidence="1">(California timema) hypothetical protein</fullName>
    </submittedName>
</protein>